<evidence type="ECO:0000256" key="1">
    <source>
        <dbReference type="SAM" id="MobiDB-lite"/>
    </source>
</evidence>
<name>A0A1B9IRN6_9TREE</name>
<dbReference type="AlphaFoldDB" id="A0A1B9IRN6"/>
<dbReference type="Proteomes" id="UP000092583">
    <property type="component" value="Unassembled WGS sequence"/>
</dbReference>
<accession>A0A1B9IRN6</accession>
<proteinExistence type="predicted"/>
<gene>
    <name evidence="2" type="ORF">L486_04231</name>
</gene>
<dbReference type="OrthoDB" id="2565103at2759"/>
<dbReference type="EMBL" id="KI669462">
    <property type="protein sequence ID" value="OCF58201.1"/>
    <property type="molecule type" value="Genomic_DNA"/>
</dbReference>
<reference evidence="2 3" key="1">
    <citation type="submission" date="2013-07" db="EMBL/GenBank/DDBJ databases">
        <title>The Genome Sequence of Kwoniella mangroviensis CBS10435.</title>
        <authorList>
            <consortium name="The Broad Institute Genome Sequencing Platform"/>
            <person name="Cuomo C."/>
            <person name="Litvintseva A."/>
            <person name="Chen Y."/>
            <person name="Heitman J."/>
            <person name="Sun S."/>
            <person name="Springer D."/>
            <person name="Dromer F."/>
            <person name="Young S.K."/>
            <person name="Zeng Q."/>
            <person name="Gargeya S."/>
            <person name="Fitzgerald M."/>
            <person name="Abouelleil A."/>
            <person name="Alvarado L."/>
            <person name="Berlin A.M."/>
            <person name="Chapman S.B."/>
            <person name="Dewar J."/>
            <person name="Goldberg J."/>
            <person name="Griggs A."/>
            <person name="Gujja S."/>
            <person name="Hansen M."/>
            <person name="Howarth C."/>
            <person name="Imamovic A."/>
            <person name="Larimer J."/>
            <person name="McCowan C."/>
            <person name="Murphy C."/>
            <person name="Pearson M."/>
            <person name="Priest M."/>
            <person name="Roberts A."/>
            <person name="Saif S."/>
            <person name="Shea T."/>
            <person name="Sykes S."/>
            <person name="Wortman J."/>
            <person name="Nusbaum C."/>
            <person name="Birren B."/>
        </authorList>
    </citation>
    <scope>NUCLEOTIDE SEQUENCE [LARGE SCALE GENOMIC DNA]</scope>
    <source>
        <strain evidence="2 3">CBS 10435</strain>
    </source>
</reference>
<organism evidence="2 3">
    <name type="scientific">Kwoniella mangroviensis CBS 10435</name>
    <dbReference type="NCBI Taxonomy" id="1331196"/>
    <lineage>
        <taxon>Eukaryota</taxon>
        <taxon>Fungi</taxon>
        <taxon>Dikarya</taxon>
        <taxon>Basidiomycota</taxon>
        <taxon>Agaricomycotina</taxon>
        <taxon>Tremellomycetes</taxon>
        <taxon>Tremellales</taxon>
        <taxon>Cryptococcaceae</taxon>
        <taxon>Kwoniella</taxon>
    </lineage>
</organism>
<dbReference type="STRING" id="1331196.A0A1B9IRN6"/>
<reference evidence="3" key="2">
    <citation type="submission" date="2013-12" db="EMBL/GenBank/DDBJ databases">
        <title>Evolution of pathogenesis and genome organization in the Tremellales.</title>
        <authorList>
            <person name="Cuomo C."/>
            <person name="Litvintseva A."/>
            <person name="Heitman J."/>
            <person name="Chen Y."/>
            <person name="Sun S."/>
            <person name="Springer D."/>
            <person name="Dromer F."/>
            <person name="Young S."/>
            <person name="Zeng Q."/>
            <person name="Chapman S."/>
            <person name="Gujja S."/>
            <person name="Saif S."/>
            <person name="Birren B."/>
        </authorList>
    </citation>
    <scope>NUCLEOTIDE SEQUENCE [LARGE SCALE GENOMIC DNA]</scope>
    <source>
        <strain evidence="3">CBS 10435</strain>
    </source>
</reference>
<evidence type="ECO:0000313" key="3">
    <source>
        <dbReference type="Proteomes" id="UP000092583"/>
    </source>
</evidence>
<keyword evidence="3" id="KW-1185">Reference proteome</keyword>
<feature type="compositionally biased region" description="Acidic residues" evidence="1">
    <location>
        <begin position="275"/>
        <end position="294"/>
    </location>
</feature>
<evidence type="ECO:0008006" key="4">
    <source>
        <dbReference type="Google" id="ProtNLM"/>
    </source>
</evidence>
<protein>
    <recommendedName>
        <fullName evidence="4">BTB domain-containing protein</fullName>
    </recommendedName>
</protein>
<sequence>MDTITTLAGTNRKIETAKPLSSSSTAHTLASDHTPSPSDAAHKLDDRYNDPTADLKIVSSDGVVFKVRSIYLRAASKILDNKITSLATSFDMTLRLEDTSIERATAVRLLLEFLHGRIGRLEYNNLGIFRRAILLAKKYDCELVLAAMKQYTRTLTRSGKDVHCRMVFFLGSILDDIDICIDAIRNAEADTWDNTESGLAPPKEWYEHLLSDLNDPDDWFDGECSMDPSTWDPEDIYQAPPRYLAGLLRATRVVYRDGGTWKAAADKFRKVMEPLDTDSEDNDVDEDRDEEMSN</sequence>
<feature type="compositionally biased region" description="Low complexity" evidence="1">
    <location>
        <begin position="20"/>
        <end position="33"/>
    </location>
</feature>
<feature type="region of interest" description="Disordered" evidence="1">
    <location>
        <begin position="17"/>
        <end position="45"/>
    </location>
</feature>
<evidence type="ECO:0000313" key="2">
    <source>
        <dbReference type="EMBL" id="OCF58201.1"/>
    </source>
</evidence>
<feature type="region of interest" description="Disordered" evidence="1">
    <location>
        <begin position="272"/>
        <end position="294"/>
    </location>
</feature>